<name>A0ABW8I016_9BACL</name>
<dbReference type="InterPro" id="IPR010310">
    <property type="entry name" value="T7SS_ESAT-6-like"/>
</dbReference>
<protein>
    <submittedName>
        <fullName evidence="1">WXG100 family type VII secretion target</fullName>
    </submittedName>
</protein>
<sequence>MSTIKVTPEQLHHVSNQVDQARQQLEGIRSDLTRQIMFIQAMWMGATQERFYYEFERSKPILEKALESMVNTSKDLKDIATRFQEADAEQVSLAGATGAVGAMAMTTRLTGNGNSEDKGYRMAYNSAFGVWLPVNEKGVTDQAVLQAYEKDKGNLDVKGMQGPMNMEPPGEDIFELQIKAFENGIHPFTGEPVSNKYAQTMVTSLKLSQIFMAVSMVKGSMPGSKGPFRLPSSNPAVAKIKKHIEAASLGATSSGNVAPAQRINNRFPADAQVGKEFSFNIENGRIKNVNGINEMDFVIDMNGKLHVGRGHSFLANGESVQAAGKLKINSDGRLRRITNLSGHYTPTVEQARVFPQILEQAGIKTKNAWLEVFSIDTTPSGYVNTNELVKVSSTKISGK</sequence>
<dbReference type="EMBL" id="JBIYSL010000005">
    <property type="protein sequence ID" value="MFK0525260.1"/>
    <property type="molecule type" value="Genomic_DNA"/>
</dbReference>
<dbReference type="NCBIfam" id="TIGR03930">
    <property type="entry name" value="WXG100_ESAT6"/>
    <property type="match status" value="1"/>
</dbReference>
<keyword evidence="2" id="KW-1185">Reference proteome</keyword>
<gene>
    <name evidence="1" type="ORF">ACINKY_23905</name>
</gene>
<accession>A0ABW8I016</accession>
<dbReference type="RefSeq" id="WP_402878007.1">
    <property type="nucleotide sequence ID" value="NZ_JBIYSL010000005.1"/>
</dbReference>
<dbReference type="InterPro" id="IPR036689">
    <property type="entry name" value="ESAT-6-like_sf"/>
</dbReference>
<comment type="caution">
    <text evidence="1">The sequence shown here is derived from an EMBL/GenBank/DDBJ whole genome shotgun (WGS) entry which is preliminary data.</text>
</comment>
<dbReference type="Pfam" id="PF06013">
    <property type="entry name" value="WXG100"/>
    <property type="match status" value="1"/>
</dbReference>
<proteinExistence type="predicted"/>
<evidence type="ECO:0000313" key="1">
    <source>
        <dbReference type="EMBL" id="MFK0525260.1"/>
    </source>
</evidence>
<organism evidence="1 2">
    <name type="scientific">Paenibacillus illinoisensis</name>
    <dbReference type="NCBI Taxonomy" id="59845"/>
    <lineage>
        <taxon>Bacteria</taxon>
        <taxon>Bacillati</taxon>
        <taxon>Bacillota</taxon>
        <taxon>Bacilli</taxon>
        <taxon>Bacillales</taxon>
        <taxon>Paenibacillaceae</taxon>
        <taxon>Paenibacillus</taxon>
    </lineage>
</organism>
<dbReference type="Proteomes" id="UP001618531">
    <property type="component" value="Unassembled WGS sequence"/>
</dbReference>
<reference evidence="1 2" key="1">
    <citation type="submission" date="2024-11" db="EMBL/GenBank/DDBJ databases">
        <title>Identification and Characterization of a Novel Fosfomycin Bacillithiol Transferase FosB8 in Paenibacillus illinoisensis.</title>
        <authorList>
            <person name="Lu W."/>
        </authorList>
    </citation>
    <scope>NUCLEOTIDE SEQUENCE [LARGE SCALE GENOMIC DNA]</scope>
    <source>
        <strain evidence="1 2">WP77</strain>
    </source>
</reference>
<evidence type="ECO:0000313" key="2">
    <source>
        <dbReference type="Proteomes" id="UP001618531"/>
    </source>
</evidence>
<dbReference type="SUPFAM" id="SSF140453">
    <property type="entry name" value="EsxAB dimer-like"/>
    <property type="match status" value="1"/>
</dbReference>
<dbReference type="Gene3D" id="1.10.287.850">
    <property type="entry name" value="HP0062-like domain"/>
    <property type="match status" value="1"/>
</dbReference>